<dbReference type="Proteomes" id="UP000054805">
    <property type="component" value="Unassembled WGS sequence"/>
</dbReference>
<comment type="caution">
    <text evidence="1">The sequence shown here is derived from an EMBL/GenBank/DDBJ whole genome shotgun (WGS) entry which is preliminary data.</text>
</comment>
<dbReference type="AlphaFoldDB" id="A0A0V1IXB7"/>
<gene>
    <name evidence="1" type="ORF">T4B_8447</name>
</gene>
<dbReference type="EMBL" id="JYDS01000072">
    <property type="protein sequence ID" value="KRZ27364.1"/>
    <property type="molecule type" value="Genomic_DNA"/>
</dbReference>
<evidence type="ECO:0000313" key="2">
    <source>
        <dbReference type="Proteomes" id="UP000054805"/>
    </source>
</evidence>
<proteinExistence type="predicted"/>
<sequence>MTLPSIEIDLNFDNISKGAFVQWQFLLAAASMRVTDSVVVKAVYNIEQQNSLDVNIFNIA</sequence>
<organism evidence="1 2">
    <name type="scientific">Trichinella pseudospiralis</name>
    <name type="common">Parasitic roundworm</name>
    <dbReference type="NCBI Taxonomy" id="6337"/>
    <lineage>
        <taxon>Eukaryota</taxon>
        <taxon>Metazoa</taxon>
        <taxon>Ecdysozoa</taxon>
        <taxon>Nematoda</taxon>
        <taxon>Enoplea</taxon>
        <taxon>Dorylaimia</taxon>
        <taxon>Trichinellida</taxon>
        <taxon>Trichinellidae</taxon>
        <taxon>Trichinella</taxon>
    </lineage>
</organism>
<name>A0A0V1IXB7_TRIPS</name>
<accession>A0A0V1IXB7</accession>
<evidence type="ECO:0000313" key="1">
    <source>
        <dbReference type="EMBL" id="KRZ27364.1"/>
    </source>
</evidence>
<reference evidence="1 2" key="1">
    <citation type="submission" date="2015-01" db="EMBL/GenBank/DDBJ databases">
        <title>Evolution of Trichinella species and genotypes.</title>
        <authorList>
            <person name="Korhonen P.K."/>
            <person name="Edoardo P."/>
            <person name="Giuseppe L.R."/>
            <person name="Gasser R.B."/>
        </authorList>
    </citation>
    <scope>NUCLEOTIDE SEQUENCE [LARGE SCALE GENOMIC DNA]</scope>
    <source>
        <strain evidence="1">ISS588</strain>
    </source>
</reference>
<protein>
    <submittedName>
        <fullName evidence="1">Uncharacterized protein</fullName>
    </submittedName>
</protein>
<keyword evidence="2" id="KW-1185">Reference proteome</keyword>